<gene>
    <name evidence="1" type="ORF">K470DRAFT_257814</name>
</gene>
<organism evidence="1 2">
    <name type="scientific">Piedraia hortae CBS 480.64</name>
    <dbReference type="NCBI Taxonomy" id="1314780"/>
    <lineage>
        <taxon>Eukaryota</taxon>
        <taxon>Fungi</taxon>
        <taxon>Dikarya</taxon>
        <taxon>Ascomycota</taxon>
        <taxon>Pezizomycotina</taxon>
        <taxon>Dothideomycetes</taxon>
        <taxon>Dothideomycetidae</taxon>
        <taxon>Capnodiales</taxon>
        <taxon>Piedraiaceae</taxon>
        <taxon>Piedraia</taxon>
    </lineage>
</organism>
<dbReference type="EMBL" id="MU005980">
    <property type="protein sequence ID" value="KAF2860575.1"/>
    <property type="molecule type" value="Genomic_DNA"/>
</dbReference>
<evidence type="ECO:0000313" key="1">
    <source>
        <dbReference type="EMBL" id="KAF2860575.1"/>
    </source>
</evidence>
<keyword evidence="2" id="KW-1185">Reference proteome</keyword>
<accession>A0A6A7C0W3</accession>
<sequence length="82" mass="9442">MEINRSYLYLSLPLLIVPGYSVYGKPADFQHSSKKSDGFLRTRLQLQFHSVNKVSEQAVVFICSAWTDHGFYYGRELLDVPL</sequence>
<evidence type="ECO:0000313" key="2">
    <source>
        <dbReference type="Proteomes" id="UP000799421"/>
    </source>
</evidence>
<dbReference type="Proteomes" id="UP000799421">
    <property type="component" value="Unassembled WGS sequence"/>
</dbReference>
<protein>
    <submittedName>
        <fullName evidence="1">Uncharacterized protein</fullName>
    </submittedName>
</protein>
<reference evidence="1" key="1">
    <citation type="journal article" date="2020" name="Stud. Mycol.">
        <title>101 Dothideomycetes genomes: a test case for predicting lifestyles and emergence of pathogens.</title>
        <authorList>
            <person name="Haridas S."/>
            <person name="Albert R."/>
            <person name="Binder M."/>
            <person name="Bloem J."/>
            <person name="Labutti K."/>
            <person name="Salamov A."/>
            <person name="Andreopoulos B."/>
            <person name="Baker S."/>
            <person name="Barry K."/>
            <person name="Bills G."/>
            <person name="Bluhm B."/>
            <person name="Cannon C."/>
            <person name="Castanera R."/>
            <person name="Culley D."/>
            <person name="Daum C."/>
            <person name="Ezra D."/>
            <person name="Gonzalez J."/>
            <person name="Henrissat B."/>
            <person name="Kuo A."/>
            <person name="Liang C."/>
            <person name="Lipzen A."/>
            <person name="Lutzoni F."/>
            <person name="Magnuson J."/>
            <person name="Mondo S."/>
            <person name="Nolan M."/>
            <person name="Ohm R."/>
            <person name="Pangilinan J."/>
            <person name="Park H.-J."/>
            <person name="Ramirez L."/>
            <person name="Alfaro M."/>
            <person name="Sun H."/>
            <person name="Tritt A."/>
            <person name="Yoshinaga Y."/>
            <person name="Zwiers L.-H."/>
            <person name="Turgeon B."/>
            <person name="Goodwin S."/>
            <person name="Spatafora J."/>
            <person name="Crous P."/>
            <person name="Grigoriev I."/>
        </authorList>
    </citation>
    <scope>NUCLEOTIDE SEQUENCE</scope>
    <source>
        <strain evidence="1">CBS 480.64</strain>
    </source>
</reference>
<name>A0A6A7C0W3_9PEZI</name>
<proteinExistence type="predicted"/>
<dbReference type="AlphaFoldDB" id="A0A6A7C0W3"/>